<dbReference type="SUPFAM" id="SSF48452">
    <property type="entry name" value="TPR-like"/>
    <property type="match status" value="1"/>
</dbReference>
<reference evidence="2 3" key="1">
    <citation type="submission" date="2018-12" db="EMBL/GenBank/DDBJ databases">
        <title>Sequencing of bacterial isolates from soil warming experiment in Harvard Forest, Massachusetts, USA.</title>
        <authorList>
            <person name="Deangelis K."/>
        </authorList>
    </citation>
    <scope>NUCLEOTIDE SEQUENCE [LARGE SCALE GENOMIC DNA]</scope>
    <source>
        <strain evidence="2 3">EB153</strain>
    </source>
</reference>
<dbReference type="AlphaFoldDB" id="A0A3R9P1T9"/>
<name>A0A3R9P1T9_9BACT</name>
<evidence type="ECO:0000256" key="1">
    <source>
        <dbReference type="PROSITE-ProRule" id="PRU00339"/>
    </source>
</evidence>
<dbReference type="InterPro" id="IPR019734">
    <property type="entry name" value="TPR_rpt"/>
</dbReference>
<comment type="caution">
    <text evidence="2">The sequence shown here is derived from an EMBL/GenBank/DDBJ whole genome shotgun (WGS) entry which is preliminary data.</text>
</comment>
<keyword evidence="1" id="KW-0802">TPR repeat</keyword>
<dbReference type="EMBL" id="RSDW01000001">
    <property type="protein sequence ID" value="RSL19167.1"/>
    <property type="molecule type" value="Genomic_DNA"/>
</dbReference>
<evidence type="ECO:0000313" key="3">
    <source>
        <dbReference type="Proteomes" id="UP000269669"/>
    </source>
</evidence>
<evidence type="ECO:0000313" key="2">
    <source>
        <dbReference type="EMBL" id="RSL19167.1"/>
    </source>
</evidence>
<feature type="repeat" description="TPR" evidence="1">
    <location>
        <begin position="62"/>
        <end position="95"/>
    </location>
</feature>
<dbReference type="Proteomes" id="UP000269669">
    <property type="component" value="Unassembled WGS sequence"/>
</dbReference>
<protein>
    <submittedName>
        <fullName evidence="2">Tetratricopeptide repeat protein</fullName>
    </submittedName>
</protein>
<accession>A0A3R9P1T9</accession>
<proteinExistence type="predicted"/>
<dbReference type="InterPro" id="IPR011990">
    <property type="entry name" value="TPR-like_helical_dom_sf"/>
</dbReference>
<dbReference type="Gene3D" id="1.25.40.10">
    <property type="entry name" value="Tetratricopeptide repeat domain"/>
    <property type="match status" value="1"/>
</dbReference>
<gene>
    <name evidence="2" type="ORF">EDE15_4816</name>
</gene>
<organism evidence="2 3">
    <name type="scientific">Edaphobacter aggregans</name>
    <dbReference type="NCBI Taxonomy" id="570835"/>
    <lineage>
        <taxon>Bacteria</taxon>
        <taxon>Pseudomonadati</taxon>
        <taxon>Acidobacteriota</taxon>
        <taxon>Terriglobia</taxon>
        <taxon>Terriglobales</taxon>
        <taxon>Acidobacteriaceae</taxon>
        <taxon>Edaphobacter</taxon>
    </lineage>
</organism>
<dbReference type="PROSITE" id="PS50005">
    <property type="entry name" value="TPR"/>
    <property type="match status" value="1"/>
</dbReference>
<dbReference type="SMART" id="SM00028">
    <property type="entry name" value="TPR"/>
    <property type="match status" value="1"/>
</dbReference>
<keyword evidence="3" id="KW-1185">Reference proteome</keyword>
<sequence length="116" mass="12571">MSRIRLPIDFALLALLFVFLSGVRAQTGNDSVSAVISALRAQQFEQALRLLQPALERSSKDPRLWSLQGVALSGEGRKKEALAAFQHALSLAPGTYTITVEATGFAKTESRVDLLT</sequence>
<dbReference type="Pfam" id="PF13432">
    <property type="entry name" value="TPR_16"/>
    <property type="match status" value="1"/>
</dbReference>